<dbReference type="EMBL" id="JAHYIQ010000012">
    <property type="protein sequence ID" value="KAK1127540.1"/>
    <property type="molecule type" value="Genomic_DNA"/>
</dbReference>
<evidence type="ECO:0000313" key="1">
    <source>
        <dbReference type="EMBL" id="KAK1127540.1"/>
    </source>
</evidence>
<reference evidence="1" key="1">
    <citation type="submission" date="2021-10" db="EMBL/GenBank/DDBJ databases">
        <title>Melipona bicolor Genome sequencing and assembly.</title>
        <authorList>
            <person name="Araujo N.S."/>
            <person name="Arias M.C."/>
        </authorList>
    </citation>
    <scope>NUCLEOTIDE SEQUENCE</scope>
    <source>
        <strain evidence="1">USP_2M_L1-L4_2017</strain>
        <tissue evidence="1">Whole body</tissue>
    </source>
</reference>
<dbReference type="Proteomes" id="UP001177670">
    <property type="component" value="Unassembled WGS sequence"/>
</dbReference>
<comment type="caution">
    <text evidence="1">The sequence shown here is derived from an EMBL/GenBank/DDBJ whole genome shotgun (WGS) entry which is preliminary data.</text>
</comment>
<accession>A0AA40FYX0</accession>
<evidence type="ECO:0000313" key="2">
    <source>
        <dbReference type="Proteomes" id="UP001177670"/>
    </source>
</evidence>
<proteinExistence type="predicted"/>
<gene>
    <name evidence="1" type="ORF">K0M31_004072</name>
</gene>
<dbReference type="AlphaFoldDB" id="A0AA40FYX0"/>
<name>A0AA40FYX0_9HYME</name>
<sequence length="138" mass="14726">MELELTGGAAPLAFVQPGHLECLTTPSLTITELNAAVLPRLVAQKDEARMMPLASTLGGSRVVASCHALLSLEIAVSSFVPLTYGGVLPSTASSDAFVEGRRGGELKRFENGGRLSFLPDEETTVLQHGRMMIAFRRD</sequence>
<protein>
    <submittedName>
        <fullName evidence="1">Uncharacterized protein</fullName>
    </submittedName>
</protein>
<organism evidence="1 2">
    <name type="scientific">Melipona bicolor</name>
    <dbReference type="NCBI Taxonomy" id="60889"/>
    <lineage>
        <taxon>Eukaryota</taxon>
        <taxon>Metazoa</taxon>
        <taxon>Ecdysozoa</taxon>
        <taxon>Arthropoda</taxon>
        <taxon>Hexapoda</taxon>
        <taxon>Insecta</taxon>
        <taxon>Pterygota</taxon>
        <taxon>Neoptera</taxon>
        <taxon>Endopterygota</taxon>
        <taxon>Hymenoptera</taxon>
        <taxon>Apocrita</taxon>
        <taxon>Aculeata</taxon>
        <taxon>Apoidea</taxon>
        <taxon>Anthophila</taxon>
        <taxon>Apidae</taxon>
        <taxon>Melipona</taxon>
    </lineage>
</organism>
<keyword evidence="2" id="KW-1185">Reference proteome</keyword>